<evidence type="ECO:0000256" key="3">
    <source>
        <dbReference type="ARBA" id="ARBA00022833"/>
    </source>
</evidence>
<dbReference type="SUPFAM" id="SSF57850">
    <property type="entry name" value="RING/U-box"/>
    <property type="match status" value="1"/>
</dbReference>
<dbReference type="EMBL" id="WJXA01000004">
    <property type="protein sequence ID" value="KAF7144481.1"/>
    <property type="molecule type" value="Genomic_DNA"/>
</dbReference>
<keyword evidence="1" id="KW-0479">Metal-binding</keyword>
<protein>
    <recommendedName>
        <fullName evidence="5">RING-type domain-containing protein</fullName>
    </recommendedName>
</protein>
<gene>
    <name evidence="6" type="ORF">RHSIM_Rhsim04G0180400</name>
</gene>
<evidence type="ECO:0000313" key="7">
    <source>
        <dbReference type="Proteomes" id="UP000626092"/>
    </source>
</evidence>
<evidence type="ECO:0000259" key="5">
    <source>
        <dbReference type="PROSITE" id="PS50089"/>
    </source>
</evidence>
<dbReference type="GO" id="GO:0008270">
    <property type="term" value="F:zinc ion binding"/>
    <property type="evidence" value="ECO:0007669"/>
    <property type="project" value="UniProtKB-KW"/>
</dbReference>
<name>A0A834GZZ9_RHOSS</name>
<dbReference type="SMART" id="SM00184">
    <property type="entry name" value="RING"/>
    <property type="match status" value="1"/>
</dbReference>
<dbReference type="Pfam" id="PF13920">
    <property type="entry name" value="zf-C3HC4_3"/>
    <property type="match status" value="1"/>
</dbReference>
<dbReference type="InterPro" id="IPR036770">
    <property type="entry name" value="Ankyrin_rpt-contain_sf"/>
</dbReference>
<proteinExistence type="predicted"/>
<evidence type="ECO:0000256" key="1">
    <source>
        <dbReference type="ARBA" id="ARBA00022723"/>
    </source>
</evidence>
<dbReference type="PANTHER" id="PTHR46858">
    <property type="entry name" value="OS05G0521000 PROTEIN"/>
    <property type="match status" value="1"/>
</dbReference>
<organism evidence="6 7">
    <name type="scientific">Rhododendron simsii</name>
    <name type="common">Sims's rhododendron</name>
    <dbReference type="NCBI Taxonomy" id="118357"/>
    <lineage>
        <taxon>Eukaryota</taxon>
        <taxon>Viridiplantae</taxon>
        <taxon>Streptophyta</taxon>
        <taxon>Embryophyta</taxon>
        <taxon>Tracheophyta</taxon>
        <taxon>Spermatophyta</taxon>
        <taxon>Magnoliopsida</taxon>
        <taxon>eudicotyledons</taxon>
        <taxon>Gunneridae</taxon>
        <taxon>Pentapetalae</taxon>
        <taxon>asterids</taxon>
        <taxon>Ericales</taxon>
        <taxon>Ericaceae</taxon>
        <taxon>Ericoideae</taxon>
        <taxon>Rhodoreae</taxon>
        <taxon>Rhododendron</taxon>
    </lineage>
</organism>
<comment type="caution">
    <text evidence="6">The sequence shown here is derived from an EMBL/GenBank/DDBJ whole genome shotgun (WGS) entry which is preliminary data.</text>
</comment>
<evidence type="ECO:0000256" key="2">
    <source>
        <dbReference type="ARBA" id="ARBA00022771"/>
    </source>
</evidence>
<dbReference type="GO" id="GO:0061630">
    <property type="term" value="F:ubiquitin protein ligase activity"/>
    <property type="evidence" value="ECO:0007669"/>
    <property type="project" value="TreeGrafter"/>
</dbReference>
<feature type="domain" description="RING-type" evidence="5">
    <location>
        <begin position="335"/>
        <end position="374"/>
    </location>
</feature>
<sequence>MAPSCVLNLVSLIRGKYQALPKRKTCIVSSVIVTSGMWIDEKGRTPLILACMLSYYAAKTLIELGANVNAYCPANPLVMNDDNQTPLDVARVNWRSNVVCAKESHIWLFFGWLREPFGPVFLEVLAPQLLSRKVWVAVLPCGSRNLAKPFKLELAIYSNLQDSQPRTLVALWNANMEELKFIQSDHAMIISETQIKLAPANETDIQQLRHFCNACKGIPQVMHPFFPFNTQASVVPATGPSSAEDLELAMAINASIQSAMESRPPYFDANPISGGSTSSCCQSGRMRNHNEIQEVSPGGNPIQLIQNHNETPSSPLPSAPPIENSVVEGCVSSLCVICLDALVEGACIPCGHMVGCMSCLNEIKGKKWSCPVCRTKITQSKVYKTMETRE</sequence>
<dbReference type="Gene3D" id="3.30.40.10">
    <property type="entry name" value="Zinc/RING finger domain, C3HC4 (zinc finger)"/>
    <property type="match status" value="1"/>
</dbReference>
<dbReference type="GO" id="GO:0016567">
    <property type="term" value="P:protein ubiquitination"/>
    <property type="evidence" value="ECO:0007669"/>
    <property type="project" value="TreeGrafter"/>
</dbReference>
<dbReference type="AlphaFoldDB" id="A0A834GZZ9"/>
<reference evidence="6" key="1">
    <citation type="submission" date="2019-11" db="EMBL/GenBank/DDBJ databases">
        <authorList>
            <person name="Liu Y."/>
            <person name="Hou J."/>
            <person name="Li T.-Q."/>
            <person name="Guan C.-H."/>
            <person name="Wu X."/>
            <person name="Wu H.-Z."/>
            <person name="Ling F."/>
            <person name="Zhang R."/>
            <person name="Shi X.-G."/>
            <person name="Ren J.-P."/>
            <person name="Chen E.-F."/>
            <person name="Sun J.-M."/>
        </authorList>
    </citation>
    <scope>NUCLEOTIDE SEQUENCE</scope>
    <source>
        <strain evidence="6">Adult_tree_wgs_1</strain>
        <tissue evidence="6">Leaves</tissue>
    </source>
</reference>
<dbReference type="PANTHER" id="PTHR46858:SF7">
    <property type="entry name" value="RING-TYPE DOMAIN-CONTAINING PROTEIN"/>
    <property type="match status" value="1"/>
</dbReference>
<accession>A0A834GZZ9</accession>
<dbReference type="OrthoDB" id="1711136at2759"/>
<evidence type="ECO:0000256" key="4">
    <source>
        <dbReference type="PROSITE-ProRule" id="PRU00175"/>
    </source>
</evidence>
<dbReference type="SUPFAM" id="SSF48403">
    <property type="entry name" value="Ankyrin repeat"/>
    <property type="match status" value="1"/>
</dbReference>
<keyword evidence="2 4" id="KW-0863">Zinc-finger</keyword>
<dbReference type="InterPro" id="IPR001841">
    <property type="entry name" value="Znf_RING"/>
</dbReference>
<dbReference type="Gene3D" id="1.25.40.20">
    <property type="entry name" value="Ankyrin repeat-containing domain"/>
    <property type="match status" value="1"/>
</dbReference>
<dbReference type="PROSITE" id="PS50089">
    <property type="entry name" value="ZF_RING_2"/>
    <property type="match status" value="1"/>
</dbReference>
<dbReference type="InterPro" id="IPR013083">
    <property type="entry name" value="Znf_RING/FYVE/PHD"/>
</dbReference>
<keyword evidence="7" id="KW-1185">Reference proteome</keyword>
<evidence type="ECO:0000313" key="6">
    <source>
        <dbReference type="EMBL" id="KAF7144481.1"/>
    </source>
</evidence>
<keyword evidence="3" id="KW-0862">Zinc</keyword>
<dbReference type="Proteomes" id="UP000626092">
    <property type="component" value="Unassembled WGS sequence"/>
</dbReference>